<dbReference type="PROSITE" id="PS50835">
    <property type="entry name" value="IG_LIKE"/>
    <property type="match status" value="2"/>
</dbReference>
<dbReference type="SMART" id="SM00406">
    <property type="entry name" value="IGv"/>
    <property type="match status" value="1"/>
</dbReference>
<evidence type="ECO:0000259" key="10">
    <source>
        <dbReference type="PROSITE" id="PS50835"/>
    </source>
</evidence>
<reference evidence="11" key="1">
    <citation type="submission" date="2020-08" db="EMBL/GenBank/DDBJ databases">
        <title>Chromosome-level assembly of Southern catfish (Silurus meridionalis) provides insights into visual adaptation to the nocturnal and benthic lifestyles.</title>
        <authorList>
            <person name="Zhang Y."/>
            <person name="Wang D."/>
            <person name="Peng Z."/>
        </authorList>
    </citation>
    <scope>NUCLEOTIDE SEQUENCE</scope>
    <source>
        <strain evidence="11">SWU-2019-XX</strain>
        <tissue evidence="11">Muscle</tissue>
    </source>
</reference>
<evidence type="ECO:0000256" key="8">
    <source>
        <dbReference type="SAM" id="Phobius"/>
    </source>
</evidence>
<evidence type="ECO:0000256" key="4">
    <source>
        <dbReference type="ARBA" id="ARBA00023136"/>
    </source>
</evidence>
<dbReference type="AlphaFoldDB" id="A0A8T0BGJ7"/>
<keyword evidence="5" id="KW-0675">Receptor</keyword>
<dbReference type="GO" id="GO:0016020">
    <property type="term" value="C:membrane"/>
    <property type="evidence" value="ECO:0007669"/>
    <property type="project" value="UniProtKB-SubCell"/>
</dbReference>
<name>A0A8T0BGJ7_SILME</name>
<feature type="transmembrane region" description="Helical" evidence="8">
    <location>
        <begin position="290"/>
        <end position="311"/>
    </location>
</feature>
<dbReference type="InterPro" id="IPR003597">
    <property type="entry name" value="Ig_C1-set"/>
</dbReference>
<evidence type="ECO:0000256" key="3">
    <source>
        <dbReference type="ARBA" id="ARBA00022989"/>
    </source>
</evidence>
<dbReference type="InterPro" id="IPR051117">
    <property type="entry name" value="TRG_var/const_region"/>
</dbReference>
<keyword evidence="9" id="KW-0732">Signal</keyword>
<feature type="region of interest" description="Disordered" evidence="7">
    <location>
        <begin position="220"/>
        <end position="273"/>
    </location>
</feature>
<dbReference type="Pfam" id="PF07686">
    <property type="entry name" value="V-set"/>
    <property type="match status" value="1"/>
</dbReference>
<dbReference type="PANTHER" id="PTHR19256">
    <property type="entry name" value="T-CELL RECEPTOR GAMMA CHAIN"/>
    <property type="match status" value="1"/>
</dbReference>
<comment type="caution">
    <text evidence="11">The sequence shown here is derived from an EMBL/GenBank/DDBJ whole genome shotgun (WGS) entry which is preliminary data.</text>
</comment>
<dbReference type="SMART" id="SM00409">
    <property type="entry name" value="IG"/>
    <property type="match status" value="1"/>
</dbReference>
<keyword evidence="4 8" id="KW-0472">Membrane</keyword>
<feature type="chain" id="PRO_5035834458" description="Ig-like domain-containing protein" evidence="9">
    <location>
        <begin position="20"/>
        <end position="326"/>
    </location>
</feature>
<protein>
    <recommendedName>
        <fullName evidence="10">Ig-like domain-containing protein</fullName>
    </recommendedName>
</protein>
<keyword evidence="6" id="KW-0393">Immunoglobulin domain</keyword>
<keyword evidence="12" id="KW-1185">Reference proteome</keyword>
<gene>
    <name evidence="11" type="ORF">HF521_019378</name>
</gene>
<dbReference type="SUPFAM" id="SSF48726">
    <property type="entry name" value="Immunoglobulin"/>
    <property type="match status" value="2"/>
</dbReference>
<dbReference type="InterPro" id="IPR013783">
    <property type="entry name" value="Ig-like_fold"/>
</dbReference>
<feature type="domain" description="Ig-like" evidence="10">
    <location>
        <begin position="38"/>
        <end position="126"/>
    </location>
</feature>
<feature type="signal peptide" evidence="9">
    <location>
        <begin position="1"/>
        <end position="19"/>
    </location>
</feature>
<evidence type="ECO:0000256" key="1">
    <source>
        <dbReference type="ARBA" id="ARBA00004370"/>
    </source>
</evidence>
<evidence type="ECO:0000256" key="5">
    <source>
        <dbReference type="ARBA" id="ARBA00023170"/>
    </source>
</evidence>
<proteinExistence type="predicted"/>
<sequence length="326" mass="36855">MSNISTTCFLLSLIGCISAQFMQQAQWELARKSRSKRISCTVDGSISLSSTVIHWYRQKPGEALQRILHFAAGASTATPETEFSRRFSGGKKDKTLSLTITGVIEEDAANYYCALYRGDTNEKVFSSGTRLYVADKVYVSPKVSAYPVSRPQGENRVLLCEARGMFPDMVKFNWKMEDQSGKKVDLNDNEKLEQRDEGQEVKLTSMLIVNKEKAKTNKFTCSVQHGSKEQSVDIPRSQQQDDEKPATVKPCPTPKAKEQKQAEKEEEVEEMEKPTYGVTELKHSLNLFSVTYVILLLKNVLYFCTVSVLLYKRNAANKKMLRSKAR</sequence>
<dbReference type="InterPro" id="IPR036179">
    <property type="entry name" value="Ig-like_dom_sf"/>
</dbReference>
<organism evidence="11 12">
    <name type="scientific">Silurus meridionalis</name>
    <name type="common">Southern catfish</name>
    <name type="synonym">Silurus soldatovi meridionalis</name>
    <dbReference type="NCBI Taxonomy" id="175797"/>
    <lineage>
        <taxon>Eukaryota</taxon>
        <taxon>Metazoa</taxon>
        <taxon>Chordata</taxon>
        <taxon>Craniata</taxon>
        <taxon>Vertebrata</taxon>
        <taxon>Euteleostomi</taxon>
        <taxon>Actinopterygii</taxon>
        <taxon>Neopterygii</taxon>
        <taxon>Teleostei</taxon>
        <taxon>Ostariophysi</taxon>
        <taxon>Siluriformes</taxon>
        <taxon>Siluridae</taxon>
        <taxon>Silurus</taxon>
    </lineage>
</organism>
<dbReference type="InterPro" id="IPR013106">
    <property type="entry name" value="Ig_V-set"/>
</dbReference>
<evidence type="ECO:0000256" key="7">
    <source>
        <dbReference type="SAM" id="MobiDB-lite"/>
    </source>
</evidence>
<dbReference type="Gene3D" id="2.60.40.10">
    <property type="entry name" value="Immunoglobulins"/>
    <property type="match status" value="2"/>
</dbReference>
<evidence type="ECO:0000256" key="2">
    <source>
        <dbReference type="ARBA" id="ARBA00022692"/>
    </source>
</evidence>
<dbReference type="PANTHER" id="PTHR19256:SF65">
    <property type="entry name" value="T CELL RECEPTOR GAMMA CONSTANT 1-RELATED"/>
    <property type="match status" value="1"/>
</dbReference>
<keyword evidence="3 8" id="KW-1133">Transmembrane helix</keyword>
<dbReference type="Proteomes" id="UP000606274">
    <property type="component" value="Unassembled WGS sequence"/>
</dbReference>
<evidence type="ECO:0000256" key="9">
    <source>
        <dbReference type="SAM" id="SignalP"/>
    </source>
</evidence>
<evidence type="ECO:0000313" key="12">
    <source>
        <dbReference type="Proteomes" id="UP000606274"/>
    </source>
</evidence>
<dbReference type="CDD" id="cd00098">
    <property type="entry name" value="IgC1"/>
    <property type="match status" value="1"/>
</dbReference>
<evidence type="ECO:0000256" key="6">
    <source>
        <dbReference type="ARBA" id="ARBA00023319"/>
    </source>
</evidence>
<dbReference type="InterPro" id="IPR003599">
    <property type="entry name" value="Ig_sub"/>
</dbReference>
<evidence type="ECO:0000313" key="11">
    <source>
        <dbReference type="EMBL" id="KAF7706124.1"/>
    </source>
</evidence>
<accession>A0A8T0BGJ7</accession>
<comment type="subcellular location">
    <subcellularLocation>
        <location evidence="1">Membrane</location>
    </subcellularLocation>
</comment>
<dbReference type="EMBL" id="JABFDY010000006">
    <property type="protein sequence ID" value="KAF7706124.1"/>
    <property type="molecule type" value="Genomic_DNA"/>
</dbReference>
<dbReference type="InterPro" id="IPR007110">
    <property type="entry name" value="Ig-like_dom"/>
</dbReference>
<keyword evidence="2 8" id="KW-0812">Transmembrane</keyword>
<dbReference type="Pfam" id="PF07654">
    <property type="entry name" value="C1-set"/>
    <property type="match status" value="1"/>
</dbReference>
<feature type="domain" description="Ig-like" evidence="10">
    <location>
        <begin position="141"/>
        <end position="233"/>
    </location>
</feature>